<organism evidence="3 4">
    <name type="scientific">Actinobacillus delphinicola</name>
    <dbReference type="NCBI Taxonomy" id="51161"/>
    <lineage>
        <taxon>Bacteria</taxon>
        <taxon>Pseudomonadati</taxon>
        <taxon>Pseudomonadota</taxon>
        <taxon>Gammaproteobacteria</taxon>
        <taxon>Pasteurellales</taxon>
        <taxon>Pasteurellaceae</taxon>
        <taxon>Actinobacillus</taxon>
    </lineage>
</organism>
<dbReference type="CDD" id="cd07187">
    <property type="entry name" value="YvcK_like"/>
    <property type="match status" value="1"/>
</dbReference>
<protein>
    <recommendedName>
        <fullName evidence="2">Putative gluconeogenesis factor</fullName>
    </recommendedName>
</protein>
<keyword evidence="1 2" id="KW-0963">Cytoplasm</keyword>
<dbReference type="PANTHER" id="PTHR30135">
    <property type="entry name" value="UNCHARACTERIZED PROTEIN YVCK-RELATED"/>
    <property type="match status" value="1"/>
</dbReference>
<dbReference type="Gene3D" id="3.40.50.10680">
    <property type="entry name" value="CofD-like domains"/>
    <property type="match status" value="1"/>
</dbReference>
<dbReference type="Proteomes" id="UP000279799">
    <property type="component" value="Chromosome"/>
</dbReference>
<accession>A0A448TVC7</accession>
<comment type="function">
    <text evidence="2">Required for morphogenesis under gluconeogenic growth conditions.</text>
</comment>
<dbReference type="NCBIfam" id="TIGR01826">
    <property type="entry name" value="CofD_related"/>
    <property type="match status" value="1"/>
</dbReference>
<dbReference type="GO" id="GO:0008360">
    <property type="term" value="P:regulation of cell shape"/>
    <property type="evidence" value="ECO:0007669"/>
    <property type="project" value="UniProtKB-UniRule"/>
</dbReference>
<dbReference type="InterPro" id="IPR002882">
    <property type="entry name" value="CofD"/>
</dbReference>
<dbReference type="HAMAP" id="MF_00973">
    <property type="entry name" value="Gluconeogen_factor"/>
    <property type="match status" value="1"/>
</dbReference>
<dbReference type="GO" id="GO:0043743">
    <property type="term" value="F:LPPG:FO 2-phospho-L-lactate transferase activity"/>
    <property type="evidence" value="ECO:0007669"/>
    <property type="project" value="InterPro"/>
</dbReference>
<dbReference type="EMBL" id="LR134510">
    <property type="protein sequence ID" value="VEJ09885.1"/>
    <property type="molecule type" value="Genomic_DNA"/>
</dbReference>
<dbReference type="PANTHER" id="PTHR30135:SF3">
    <property type="entry name" value="GLUCONEOGENESIS FACTOR-RELATED"/>
    <property type="match status" value="1"/>
</dbReference>
<dbReference type="SUPFAM" id="SSF142338">
    <property type="entry name" value="CofD-like"/>
    <property type="match status" value="1"/>
</dbReference>
<evidence type="ECO:0000256" key="2">
    <source>
        <dbReference type="HAMAP-Rule" id="MF_00973"/>
    </source>
</evidence>
<proteinExistence type="inferred from homology"/>
<evidence type="ECO:0000256" key="1">
    <source>
        <dbReference type="ARBA" id="ARBA00022490"/>
    </source>
</evidence>
<dbReference type="KEGG" id="adp:NCTC12871_01373"/>
<dbReference type="OrthoDB" id="9783842at2"/>
<evidence type="ECO:0000313" key="4">
    <source>
        <dbReference type="Proteomes" id="UP000279799"/>
    </source>
</evidence>
<name>A0A448TVC7_9PAST</name>
<dbReference type="RefSeq" id="WP_126600179.1">
    <property type="nucleotide sequence ID" value="NZ_LR134510.1"/>
</dbReference>
<dbReference type="InterPro" id="IPR010119">
    <property type="entry name" value="Gluconeogen_factor"/>
</dbReference>
<dbReference type="AlphaFoldDB" id="A0A448TVC7"/>
<dbReference type="Pfam" id="PF01933">
    <property type="entry name" value="CofD"/>
    <property type="match status" value="1"/>
</dbReference>
<gene>
    <name evidence="3" type="ORF">NCTC12871_01373</name>
</gene>
<evidence type="ECO:0000313" key="3">
    <source>
        <dbReference type="EMBL" id="VEJ09885.1"/>
    </source>
</evidence>
<sequence length="312" mass="33942">MSRPLSPPHSELNRLTHIVALGGGHGLGRVMSALNFLGSRLTGIVTTTDNGGSTGRIRSQQGGIAWGDLRNCLNQIITQPSTASALFEYRFEGEGELAGHNLGNLMLKALENMQIRPTDAVNLIRELLKVESFIIPMSEKPVHLAAYLASGKSLVGEVSIDELTEVPQMMFVLPLVPATPEAIKAIQKADLILIGPGSFLTSILPPFLLPEISRAIADSSALKIFIDNLGVEQGPAAQLSLKDRINYLHHHIGSKVIDAVITESQFDLEDSLIFTKKLKADDVSYRHDRQLLCAAIDDVLKTLSRPDFLEIL</sequence>
<reference evidence="3 4" key="1">
    <citation type="submission" date="2018-12" db="EMBL/GenBank/DDBJ databases">
        <authorList>
            <consortium name="Pathogen Informatics"/>
        </authorList>
    </citation>
    <scope>NUCLEOTIDE SEQUENCE [LARGE SCALE GENOMIC DNA]</scope>
    <source>
        <strain evidence="3 4">NCTC12871</strain>
    </source>
</reference>
<keyword evidence="4" id="KW-1185">Reference proteome</keyword>
<comment type="similarity">
    <text evidence="2">Belongs to the gluconeogenesis factor family.</text>
</comment>
<dbReference type="GO" id="GO:0005737">
    <property type="term" value="C:cytoplasm"/>
    <property type="evidence" value="ECO:0007669"/>
    <property type="project" value="UniProtKB-SubCell"/>
</dbReference>
<comment type="subcellular location">
    <subcellularLocation>
        <location evidence="2">Cytoplasm</location>
    </subcellularLocation>
</comment>
<dbReference type="InterPro" id="IPR038136">
    <property type="entry name" value="CofD-like_dom_sf"/>
</dbReference>